<evidence type="ECO:0000313" key="1">
    <source>
        <dbReference type="EMBL" id="CUQ65569.1"/>
    </source>
</evidence>
<dbReference type="EMBL" id="LN885086">
    <property type="protein sequence ID" value="CUQ65569.1"/>
    <property type="molecule type" value="Genomic_DNA"/>
</dbReference>
<evidence type="ECO:0008006" key="3">
    <source>
        <dbReference type="Google" id="ProtNLM"/>
    </source>
</evidence>
<organism evidence="1 2">
    <name type="scientific">Candidatus Nitrospira inopinata</name>
    <dbReference type="NCBI Taxonomy" id="1715989"/>
    <lineage>
        <taxon>Bacteria</taxon>
        <taxon>Pseudomonadati</taxon>
        <taxon>Nitrospirota</taxon>
        <taxon>Nitrospiria</taxon>
        <taxon>Nitrospirales</taxon>
        <taxon>Nitrospiraceae</taxon>
        <taxon>Nitrospira</taxon>
    </lineage>
</organism>
<evidence type="ECO:0000313" key="2">
    <source>
        <dbReference type="Proteomes" id="UP000066284"/>
    </source>
</evidence>
<dbReference type="Pfam" id="PF07027">
    <property type="entry name" value="DUF1318"/>
    <property type="match status" value="1"/>
</dbReference>
<dbReference type="InterPro" id="IPR008309">
    <property type="entry name" value="YdbL"/>
</dbReference>
<sequence length="205" mass="22975">MFRKTTGYQSPETTTSLSRNHGLRVAIVTYGITLAGCGGPLVGVTIVDEKTALENQVLGTYQELNQEVLLVASVRYIDPSGKLVPQPPIPPSKEAAIRAMQRSAFNRDDIDRLKAEEILGENLEGRLSILALEKVSADRQAFVKNLVEEENADRETLMQRVLTTNETFTPQDLPKIRRTFAALNRDRARSGDWIQREDGQWVRKP</sequence>
<name>A0A0S4KM82_9BACT</name>
<dbReference type="RefSeq" id="WP_062483029.1">
    <property type="nucleotide sequence ID" value="NZ_LN885086.1"/>
</dbReference>
<protein>
    <recommendedName>
        <fullName evidence="3">DUF1318 domain-containing protein</fullName>
    </recommendedName>
</protein>
<proteinExistence type="predicted"/>
<dbReference type="Proteomes" id="UP000066284">
    <property type="component" value="Chromosome 1"/>
</dbReference>
<gene>
    <name evidence="1" type="ORF">NITINOP_0594</name>
</gene>
<keyword evidence="2" id="KW-1185">Reference proteome</keyword>
<dbReference type="AlphaFoldDB" id="A0A0S4KM82"/>
<accession>A0A0S4KM82</accession>
<dbReference type="KEGG" id="nio:NITINOP_0594"/>
<dbReference type="STRING" id="1715989.NITINOP_0594"/>
<reference evidence="2" key="1">
    <citation type="submission" date="2015-09" db="EMBL/GenBank/DDBJ databases">
        <authorList>
            <person name="Daims H."/>
        </authorList>
    </citation>
    <scope>NUCLEOTIDE SEQUENCE [LARGE SCALE GENOMIC DNA]</scope>
</reference>
<dbReference type="OrthoDB" id="5453395at2"/>